<dbReference type="Gene3D" id="1.25.10.10">
    <property type="entry name" value="Leucine-rich Repeat Variant"/>
    <property type="match status" value="2"/>
</dbReference>
<dbReference type="GO" id="GO:0051604">
    <property type="term" value="P:protein maturation"/>
    <property type="evidence" value="ECO:0007669"/>
    <property type="project" value="UniProtKB-UniRule"/>
</dbReference>
<dbReference type="PANTHER" id="PTHR12891:SF0">
    <property type="entry name" value="MMS19 NUCLEOTIDE EXCISION REPAIR PROTEIN HOMOLOG"/>
    <property type="match status" value="1"/>
</dbReference>
<accession>A0A2P5ESM2</accession>
<comment type="similarity">
    <text evidence="2 5">Belongs to the MET18/MMS19 family.</text>
</comment>
<name>A0A2P5ESM2_TREOI</name>
<dbReference type="InterPro" id="IPR024687">
    <property type="entry name" value="MMS19_C"/>
</dbReference>
<evidence type="ECO:0000256" key="1">
    <source>
        <dbReference type="ARBA" id="ARBA00004123"/>
    </source>
</evidence>
<dbReference type="Pfam" id="PF14500">
    <property type="entry name" value="MMS19_N"/>
    <property type="match status" value="1"/>
</dbReference>
<keyword evidence="9" id="KW-1185">Reference proteome</keyword>
<dbReference type="InterPro" id="IPR029240">
    <property type="entry name" value="MMS19_N"/>
</dbReference>
<dbReference type="SUPFAM" id="SSF48371">
    <property type="entry name" value="ARM repeat"/>
    <property type="match status" value="2"/>
</dbReference>
<dbReference type="Pfam" id="PF12460">
    <property type="entry name" value="MMS19_C"/>
    <property type="match status" value="1"/>
</dbReference>
<keyword evidence="4 5" id="KW-0539">Nucleus</keyword>
<keyword evidence="3" id="KW-0677">Repeat</keyword>
<sequence>MAEPSELTRHIESYVDTSRSQTQQTASLDSITSLVKNDLITIETLVKEMEMYLTTTDNVIRARGTLLLAAVLGNLVLKPLDNVTIHSLIGFFTDRLADWRALRGALVGCLALLTRKSDAGIVSATDAKAVAESYLKNLEVQSLGQHDRKLCFQLLECLLERYPNEVASLDELLPYGICEAVDGEKDPHCLVLAFHIIQALVQLFPDPSGPLADFLGELFETLESYFPIHFTHPGEDTDVKRDDLSRALMIAFSSTPLLEPSVIPLLLEKLSSSLPSAKVDSLKYLSYCSLKYGADRMAKHAKAIWSSIKTAISTSLKEPTESITSESMDGLGFRENEIAGEALVLLEIVVLQNNDLYLSLILDDEDISTIFNIITSYGSYKDIPLQGKERLHVVGRILYITSRTSVVSCNRMLETFFPRLVDILKLSMRNSSRECFVNFGALYLCMELLAAGRDLIIGSNYSISADEACFCILRSSSDSLINALCSNLAITAQEVAHDVDVYFRVKSLQILATFPEDHLPISKSAFENCLTTLTSIIWVDFNKTLLWKLALKALYHIGSFVSKCHESEKVLSYRSIVVEKIVSSLSDDNFTLPFPLKLEAVSAIGASGMNHMLKIVQGLQGAIFASISDSFVHGNIRSAEMAIQLLQCYSEKVIPWIKETDGLEEVLLHFAVNIWGHVESWISHDVQVHEKGLLDATMMAMKLTVASCSGEIQNAIIQKAYTVLSSNTSLLLKESTLTSIPIRLEGLQLTERADSFSGKDELVLSLFASVIIAVQPRIEIPNVKEILRLFLTTLLKGHVTSAQALGSMINKFGTKSNRADISYGFMLEEAIEIIFKTKSWNSQDNGVVSSDDNEIGLTDLCLGFVDDRQLQINSIVGLAWVGKGLLLCGHEKVKDVIMILLECLLPGGSIRASKSKQGLSERISEKDLHHSVKKSAADAFHLLMSDSEVCLNRIFHAIIRPLYKQRLFSVVMPILQSSIRNSDSSFSRSLLYRASAHIISDAPLIAVLSEAKKLISILLEGLSIFSEDPLDKEKLYNLLLVLSGILTDKNGQEAVIENAHSVINCLTGLMFYRHMMLVRETAIQCLVAMSELPHARIYPMRTQVIRAILKAVDDPKRAVRQEAVRCRKAWASVASRGLHF</sequence>
<dbReference type="GO" id="GO:0016226">
    <property type="term" value="P:iron-sulfur cluster assembly"/>
    <property type="evidence" value="ECO:0007669"/>
    <property type="project" value="UniProtKB-UniRule"/>
</dbReference>
<evidence type="ECO:0000256" key="5">
    <source>
        <dbReference type="RuleBase" id="RU367072"/>
    </source>
</evidence>
<dbReference type="FunCoup" id="A0A2P5ESM2">
    <property type="interactions" value="3150"/>
</dbReference>
<keyword evidence="5" id="KW-0227">DNA damage</keyword>
<gene>
    <name evidence="8" type="ORF">TorRG33x02_156140</name>
</gene>
<feature type="domain" description="MMS19 N-terminal" evidence="7">
    <location>
        <begin position="46"/>
        <end position="312"/>
    </location>
</feature>
<dbReference type="STRING" id="63057.A0A2P5ESM2"/>
<evidence type="ECO:0000259" key="6">
    <source>
        <dbReference type="Pfam" id="PF12460"/>
    </source>
</evidence>
<dbReference type="PANTHER" id="PTHR12891">
    <property type="entry name" value="DNA REPAIR/TRANSCRIPTION PROTEIN MET18/MMS19"/>
    <property type="match status" value="1"/>
</dbReference>
<comment type="function">
    <text evidence="5">Key component of the cytosolic iron-sulfur protein assembly (CIA) complex, a multiprotein complex that mediates the incorporation of iron-sulfur cluster into apoproteins specifically involved in DNA metabolism and genomic integrity. In the CIA complex, MMS19 acts as an adapter between early-acting CIA components and a subset of cellular target iron-sulfur proteins.</text>
</comment>
<dbReference type="InterPro" id="IPR039920">
    <property type="entry name" value="MMS19"/>
</dbReference>
<dbReference type="GO" id="GO:0097361">
    <property type="term" value="C:cytosolic [4Fe-4S] assembly targeting complex"/>
    <property type="evidence" value="ECO:0007669"/>
    <property type="project" value="UniProtKB-UniRule"/>
</dbReference>
<proteinExistence type="inferred from homology"/>
<dbReference type="InParanoid" id="A0A2P5ESM2"/>
<dbReference type="AlphaFoldDB" id="A0A2P5ESM2"/>
<protein>
    <recommendedName>
        <fullName evidence="5">MMS19 nucleotide excision repair protein</fullName>
    </recommendedName>
</protein>
<dbReference type="GO" id="GO:0005634">
    <property type="term" value="C:nucleus"/>
    <property type="evidence" value="ECO:0007669"/>
    <property type="project" value="UniProtKB-SubCell"/>
</dbReference>
<evidence type="ECO:0000256" key="4">
    <source>
        <dbReference type="ARBA" id="ARBA00023242"/>
    </source>
</evidence>
<feature type="domain" description="MMS19 C-terminal" evidence="6">
    <location>
        <begin position="688"/>
        <end position="1089"/>
    </location>
</feature>
<evidence type="ECO:0000256" key="3">
    <source>
        <dbReference type="ARBA" id="ARBA00022737"/>
    </source>
</evidence>
<dbReference type="InterPro" id="IPR016024">
    <property type="entry name" value="ARM-type_fold"/>
</dbReference>
<reference evidence="9" key="1">
    <citation type="submission" date="2016-06" db="EMBL/GenBank/DDBJ databases">
        <title>Parallel loss of symbiosis genes in relatives of nitrogen-fixing non-legume Parasponia.</title>
        <authorList>
            <person name="Van Velzen R."/>
            <person name="Holmer R."/>
            <person name="Bu F."/>
            <person name="Rutten L."/>
            <person name="Van Zeijl A."/>
            <person name="Liu W."/>
            <person name="Santuari L."/>
            <person name="Cao Q."/>
            <person name="Sharma T."/>
            <person name="Shen D."/>
            <person name="Roswanjaya Y."/>
            <person name="Wardhani T."/>
            <person name="Kalhor M.S."/>
            <person name="Jansen J."/>
            <person name="Van den Hoogen J."/>
            <person name="Gungor B."/>
            <person name="Hartog M."/>
            <person name="Hontelez J."/>
            <person name="Verver J."/>
            <person name="Yang W.-C."/>
            <person name="Schijlen E."/>
            <person name="Repin R."/>
            <person name="Schilthuizen M."/>
            <person name="Schranz E."/>
            <person name="Heidstra R."/>
            <person name="Miyata K."/>
            <person name="Fedorova E."/>
            <person name="Kohlen W."/>
            <person name="Bisseling T."/>
            <person name="Smit S."/>
            <person name="Geurts R."/>
        </authorList>
    </citation>
    <scope>NUCLEOTIDE SEQUENCE [LARGE SCALE GENOMIC DNA]</scope>
    <source>
        <strain evidence="9">cv. RG33-2</strain>
    </source>
</reference>
<dbReference type="Proteomes" id="UP000237000">
    <property type="component" value="Unassembled WGS sequence"/>
</dbReference>
<evidence type="ECO:0000256" key="2">
    <source>
        <dbReference type="ARBA" id="ARBA00009340"/>
    </source>
</evidence>
<evidence type="ECO:0000313" key="8">
    <source>
        <dbReference type="EMBL" id="PON88549.1"/>
    </source>
</evidence>
<dbReference type="EMBL" id="JXTC01000104">
    <property type="protein sequence ID" value="PON88549.1"/>
    <property type="molecule type" value="Genomic_DNA"/>
</dbReference>
<keyword evidence="5" id="KW-0234">DNA repair</keyword>
<dbReference type="InterPro" id="IPR011989">
    <property type="entry name" value="ARM-like"/>
</dbReference>
<dbReference type="OrthoDB" id="342900at2759"/>
<evidence type="ECO:0000259" key="7">
    <source>
        <dbReference type="Pfam" id="PF14500"/>
    </source>
</evidence>
<dbReference type="GO" id="GO:0006281">
    <property type="term" value="P:DNA repair"/>
    <property type="evidence" value="ECO:0007669"/>
    <property type="project" value="UniProtKB-UniRule"/>
</dbReference>
<organism evidence="8 9">
    <name type="scientific">Trema orientale</name>
    <name type="common">Charcoal tree</name>
    <name type="synonym">Celtis orientalis</name>
    <dbReference type="NCBI Taxonomy" id="63057"/>
    <lineage>
        <taxon>Eukaryota</taxon>
        <taxon>Viridiplantae</taxon>
        <taxon>Streptophyta</taxon>
        <taxon>Embryophyta</taxon>
        <taxon>Tracheophyta</taxon>
        <taxon>Spermatophyta</taxon>
        <taxon>Magnoliopsida</taxon>
        <taxon>eudicotyledons</taxon>
        <taxon>Gunneridae</taxon>
        <taxon>Pentapetalae</taxon>
        <taxon>rosids</taxon>
        <taxon>fabids</taxon>
        <taxon>Rosales</taxon>
        <taxon>Cannabaceae</taxon>
        <taxon>Trema</taxon>
    </lineage>
</organism>
<comment type="subcellular location">
    <subcellularLocation>
        <location evidence="1 5">Nucleus</location>
    </subcellularLocation>
</comment>
<evidence type="ECO:0000313" key="9">
    <source>
        <dbReference type="Proteomes" id="UP000237000"/>
    </source>
</evidence>
<comment type="caution">
    <text evidence="8">The sequence shown here is derived from an EMBL/GenBank/DDBJ whole genome shotgun (WGS) entry which is preliminary data.</text>
</comment>